<dbReference type="OrthoDB" id="5876808at2"/>
<dbReference type="AlphaFoldDB" id="A0A427U787"/>
<evidence type="ECO:0000313" key="2">
    <source>
        <dbReference type="Proteomes" id="UP000269041"/>
    </source>
</evidence>
<reference evidence="1 2" key="1">
    <citation type="submission" date="2018-12" db="EMBL/GenBank/DDBJ databases">
        <title>Genomic taxonomy of the Vibrionaceae family.</title>
        <authorList>
            <person name="Gomez-Gil B."/>
            <person name="Enciso-Ibarra K."/>
        </authorList>
    </citation>
    <scope>NUCLEOTIDE SEQUENCE [LARGE SCALE GENOMIC DNA]</scope>
    <source>
        <strain evidence="1 2">CAIM 594</strain>
    </source>
</reference>
<sequence>MNKKLIVVSIVAGCFMGGISAYMNSPTINRSFESKTEIVVPTPQGSKHVGLLAQLNFKRSGHYEMYFLTDDLVGFNVSGKYGFSSFGLSLMPTDAERIIPQDKKLSIVETMFSQHGMHSMEELKIISLDDDRTILVAPRYSYLYTSVYI</sequence>
<accession>A0A427U787</accession>
<keyword evidence="2" id="KW-1185">Reference proteome</keyword>
<comment type="caution">
    <text evidence="1">The sequence shown here is derived from an EMBL/GenBank/DDBJ whole genome shotgun (WGS) entry which is preliminary data.</text>
</comment>
<name>A0A427U787_9VIBR</name>
<dbReference type="Proteomes" id="UP000269041">
    <property type="component" value="Unassembled WGS sequence"/>
</dbReference>
<dbReference type="RefSeq" id="WP_125319746.1">
    <property type="nucleotide sequence ID" value="NZ_AP024889.1"/>
</dbReference>
<gene>
    <name evidence="1" type="ORF">EJA03_02915</name>
</gene>
<organism evidence="1 2">
    <name type="scientific">Vibrio pectenicida</name>
    <dbReference type="NCBI Taxonomy" id="62763"/>
    <lineage>
        <taxon>Bacteria</taxon>
        <taxon>Pseudomonadati</taxon>
        <taxon>Pseudomonadota</taxon>
        <taxon>Gammaproteobacteria</taxon>
        <taxon>Vibrionales</taxon>
        <taxon>Vibrionaceae</taxon>
        <taxon>Vibrio</taxon>
    </lineage>
</organism>
<dbReference type="EMBL" id="RSFA01000007">
    <property type="protein sequence ID" value="RSD32537.1"/>
    <property type="molecule type" value="Genomic_DNA"/>
</dbReference>
<protein>
    <submittedName>
        <fullName evidence="1">Uncharacterized protein</fullName>
    </submittedName>
</protein>
<proteinExistence type="predicted"/>
<evidence type="ECO:0000313" key="1">
    <source>
        <dbReference type="EMBL" id="RSD32537.1"/>
    </source>
</evidence>